<evidence type="ECO:0000256" key="2">
    <source>
        <dbReference type="ARBA" id="ARBA00008105"/>
    </source>
</evidence>
<accession>A0A7S0CCJ6</accession>
<feature type="region of interest" description="Disordered" evidence="6">
    <location>
        <begin position="191"/>
        <end position="210"/>
    </location>
</feature>
<dbReference type="GO" id="GO:0006364">
    <property type="term" value="P:rRNA processing"/>
    <property type="evidence" value="ECO:0007669"/>
    <property type="project" value="UniProtKB-UniRule"/>
</dbReference>
<feature type="compositionally biased region" description="Basic residues" evidence="6">
    <location>
        <begin position="7"/>
        <end position="21"/>
    </location>
</feature>
<dbReference type="EMBL" id="HBEL01033555">
    <property type="protein sequence ID" value="CAD8419643.1"/>
    <property type="molecule type" value="Transcribed_RNA"/>
</dbReference>
<name>A0A7S0CCJ6_9STRA</name>
<evidence type="ECO:0000256" key="4">
    <source>
        <dbReference type="ARBA" id="ARBA00023242"/>
    </source>
</evidence>
<evidence type="ECO:0000256" key="3">
    <source>
        <dbReference type="ARBA" id="ARBA00022552"/>
    </source>
</evidence>
<dbReference type="Pfam" id="PF03998">
    <property type="entry name" value="Utp11"/>
    <property type="match status" value="1"/>
</dbReference>
<evidence type="ECO:0000256" key="1">
    <source>
        <dbReference type="ARBA" id="ARBA00004604"/>
    </source>
</evidence>
<dbReference type="PANTHER" id="PTHR12838">
    <property type="entry name" value="U3 SMALL NUCLEOLAR RNA-ASSOCIATED PROTEIN 11"/>
    <property type="match status" value="1"/>
</dbReference>
<reference evidence="7" key="1">
    <citation type="submission" date="2021-01" db="EMBL/GenBank/DDBJ databases">
        <authorList>
            <person name="Corre E."/>
            <person name="Pelletier E."/>
            <person name="Niang G."/>
            <person name="Scheremetjew M."/>
            <person name="Finn R."/>
            <person name="Kale V."/>
            <person name="Holt S."/>
            <person name="Cochrane G."/>
            <person name="Meng A."/>
            <person name="Brown T."/>
            <person name="Cohen L."/>
        </authorList>
    </citation>
    <scope>NUCLEOTIDE SEQUENCE</scope>
    <source>
        <strain evidence="7">CCAP1064/1</strain>
    </source>
</reference>
<dbReference type="InterPro" id="IPR007144">
    <property type="entry name" value="SSU_processome_Utp11"/>
</dbReference>
<feature type="region of interest" description="Disordered" evidence="6">
    <location>
        <begin position="1"/>
        <end position="21"/>
    </location>
</feature>
<dbReference type="GO" id="GO:0032040">
    <property type="term" value="C:small-subunit processome"/>
    <property type="evidence" value="ECO:0007669"/>
    <property type="project" value="UniProtKB-UniRule"/>
</dbReference>
<dbReference type="AlphaFoldDB" id="A0A7S0CCJ6"/>
<comment type="function">
    <text evidence="5">Involved in nucleolar processing of pre-18S ribosomal RNA.</text>
</comment>
<comment type="similarity">
    <text evidence="2 5">Belongs to the UTP11 family.</text>
</comment>
<evidence type="ECO:0000313" key="7">
    <source>
        <dbReference type="EMBL" id="CAD8419643.1"/>
    </source>
</evidence>
<gene>
    <name evidence="7" type="ORF">PINE0816_LOCUS15778</name>
</gene>
<comment type="subunit">
    <text evidence="5">Component of the ribosomal small subunit (SSU) processome.</text>
</comment>
<dbReference type="PANTHER" id="PTHR12838:SF0">
    <property type="entry name" value="U3 SMALL NUCLEOLAR RNA-ASSOCIATED PROTEIN 11-RELATED"/>
    <property type="match status" value="1"/>
</dbReference>
<feature type="region of interest" description="Disordered" evidence="6">
    <location>
        <begin position="261"/>
        <end position="287"/>
    </location>
</feature>
<dbReference type="PIRSF" id="PIRSF015952">
    <property type="entry name" value="U3snoRNP11"/>
    <property type="match status" value="1"/>
</dbReference>
<sequence>MGALRNAVKRVTHKERAQPKARSKFGLLEKHSDYTKRARNYHKKQDTLNVMKRKASMRNPDEFYMGMNHKKINSENGTLEKSGKVLKEEALAKGLGPDALKIMKDQDLAYIRLQQNKDKKQIEKLQKSLHFIGSDASTRKNRHTIFVDSETDAKNFNVASHFDTAPEFAGRAFNRPRMSSLICESKIESTKVSDDDDEHESKKNHGNKMSEAKCRLLAKHTAKSIAKARAMSYMELKVRKERQLSLAQAEAHLVTEKLVKQKGRKRKVKEAENGTPAVYKWRRKRAN</sequence>
<comment type="subcellular location">
    <subcellularLocation>
        <location evidence="1 5">Nucleus</location>
        <location evidence="1 5">Nucleolus</location>
    </subcellularLocation>
</comment>
<protein>
    <recommendedName>
        <fullName evidence="5">U3 small nucleolar RNA-associated protein 11</fullName>
        <shortName evidence="5">U3 snoRNA-associated protein 11</shortName>
    </recommendedName>
</protein>
<keyword evidence="3 5" id="KW-0698">rRNA processing</keyword>
<evidence type="ECO:0000256" key="6">
    <source>
        <dbReference type="SAM" id="MobiDB-lite"/>
    </source>
</evidence>
<organism evidence="7">
    <name type="scientific">Proboscia inermis</name>
    <dbReference type="NCBI Taxonomy" id="420281"/>
    <lineage>
        <taxon>Eukaryota</taxon>
        <taxon>Sar</taxon>
        <taxon>Stramenopiles</taxon>
        <taxon>Ochrophyta</taxon>
        <taxon>Bacillariophyta</taxon>
        <taxon>Coscinodiscophyceae</taxon>
        <taxon>Rhizosoleniophycidae</taxon>
        <taxon>Rhizosoleniales</taxon>
        <taxon>Rhizosoleniaceae</taxon>
        <taxon>Proboscia</taxon>
    </lineage>
</organism>
<evidence type="ECO:0000256" key="5">
    <source>
        <dbReference type="PIRNR" id="PIRNR015952"/>
    </source>
</evidence>
<keyword evidence="4 5" id="KW-0539">Nucleus</keyword>
<proteinExistence type="inferred from homology"/>